<proteinExistence type="predicted"/>
<dbReference type="RefSeq" id="WP_344687160.1">
    <property type="nucleotide sequence ID" value="NZ_BAAAVV010000001.1"/>
</dbReference>
<keyword evidence="3" id="KW-1185">Reference proteome</keyword>
<dbReference type="EMBL" id="BAAAVV010000001">
    <property type="protein sequence ID" value="GAA3158394.1"/>
    <property type="molecule type" value="Genomic_DNA"/>
</dbReference>
<evidence type="ECO:0000313" key="2">
    <source>
        <dbReference type="EMBL" id="GAA3158394.1"/>
    </source>
</evidence>
<dbReference type="InterPro" id="IPR011051">
    <property type="entry name" value="RmlC_Cupin_sf"/>
</dbReference>
<name>A0ABP6NUI6_9ACTN</name>
<evidence type="ECO:0000259" key="1">
    <source>
        <dbReference type="Pfam" id="PF07883"/>
    </source>
</evidence>
<organism evidence="2 3">
    <name type="scientific">Blastococcus jejuensis</name>
    <dbReference type="NCBI Taxonomy" id="351224"/>
    <lineage>
        <taxon>Bacteria</taxon>
        <taxon>Bacillati</taxon>
        <taxon>Actinomycetota</taxon>
        <taxon>Actinomycetes</taxon>
        <taxon>Geodermatophilales</taxon>
        <taxon>Geodermatophilaceae</taxon>
        <taxon>Blastococcus</taxon>
    </lineage>
</organism>
<dbReference type="Gene3D" id="2.60.120.10">
    <property type="entry name" value="Jelly Rolls"/>
    <property type="match status" value="1"/>
</dbReference>
<protein>
    <submittedName>
        <fullName evidence="2">Cupin domain-containing protein</fullName>
    </submittedName>
</protein>
<evidence type="ECO:0000313" key="3">
    <source>
        <dbReference type="Proteomes" id="UP001499924"/>
    </source>
</evidence>
<dbReference type="InterPro" id="IPR014710">
    <property type="entry name" value="RmlC-like_jellyroll"/>
</dbReference>
<dbReference type="SUPFAM" id="SSF51182">
    <property type="entry name" value="RmlC-like cupins"/>
    <property type="match status" value="1"/>
</dbReference>
<sequence length="123" mass="12857">MPVFRAPDAQTFETHGSRFTAYVAPSRGSRELCSWRLDVPPGLIGAPHRPSREEVLLVLAGSLEVTLDGERAQVCAGDVVLVPADAELQVDGGPAGAAAWVTTTPGLEARLPDGSTIAPPWAS</sequence>
<dbReference type="InterPro" id="IPR013096">
    <property type="entry name" value="Cupin_2"/>
</dbReference>
<dbReference type="Pfam" id="PF07883">
    <property type="entry name" value="Cupin_2"/>
    <property type="match status" value="1"/>
</dbReference>
<comment type="caution">
    <text evidence="2">The sequence shown here is derived from an EMBL/GenBank/DDBJ whole genome shotgun (WGS) entry which is preliminary data.</text>
</comment>
<dbReference type="Proteomes" id="UP001499924">
    <property type="component" value="Unassembled WGS sequence"/>
</dbReference>
<feature type="domain" description="Cupin type-2" evidence="1">
    <location>
        <begin position="36"/>
        <end position="87"/>
    </location>
</feature>
<gene>
    <name evidence="2" type="ORF">GCM10010531_07260</name>
</gene>
<accession>A0ABP6NUI6</accession>
<reference evidence="3" key="1">
    <citation type="journal article" date="2019" name="Int. J. Syst. Evol. Microbiol.">
        <title>The Global Catalogue of Microorganisms (GCM) 10K type strain sequencing project: providing services to taxonomists for standard genome sequencing and annotation.</title>
        <authorList>
            <consortium name="The Broad Institute Genomics Platform"/>
            <consortium name="The Broad Institute Genome Sequencing Center for Infectious Disease"/>
            <person name="Wu L."/>
            <person name="Ma J."/>
        </authorList>
    </citation>
    <scope>NUCLEOTIDE SEQUENCE [LARGE SCALE GENOMIC DNA]</scope>
    <source>
        <strain evidence="3">JCM 15614</strain>
    </source>
</reference>